<keyword evidence="8" id="KW-1185">Reference proteome</keyword>
<comment type="subunit">
    <text evidence="6">V-ATPase is a heteromultimeric enzyme composed of a peripheral catalytic V1 complex (components A to H) attached to an integral membrane V0 proton pore complex.</text>
</comment>
<dbReference type="PANTHER" id="PTHR10137">
    <property type="entry name" value="V-TYPE PROTON ATPASE SUBUNIT C"/>
    <property type="match status" value="1"/>
</dbReference>
<evidence type="ECO:0000313" key="7">
    <source>
        <dbReference type="EMBL" id="WFD34860.1"/>
    </source>
</evidence>
<dbReference type="EMBL" id="CP119878">
    <property type="protein sequence ID" value="WFD34860.1"/>
    <property type="molecule type" value="Genomic_DNA"/>
</dbReference>
<evidence type="ECO:0000313" key="8">
    <source>
        <dbReference type="Proteomes" id="UP001219933"/>
    </source>
</evidence>
<dbReference type="CDD" id="cd14785">
    <property type="entry name" value="V-ATPase_C"/>
    <property type="match status" value="1"/>
</dbReference>
<dbReference type="Proteomes" id="UP001219933">
    <property type="component" value="Chromosome 2"/>
</dbReference>
<evidence type="ECO:0000256" key="4">
    <source>
        <dbReference type="ARBA" id="ARBA00023065"/>
    </source>
</evidence>
<reference evidence="7" key="1">
    <citation type="submission" date="2023-03" db="EMBL/GenBank/DDBJ databases">
        <title>Mating type loci evolution in Malassezia.</title>
        <authorList>
            <person name="Coelho M.A."/>
        </authorList>
    </citation>
    <scope>NUCLEOTIDE SEQUENCE</scope>
    <source>
        <strain evidence="7">CBS 11721</strain>
    </source>
</reference>
<dbReference type="Gene3D" id="3.30.70.1180">
    <property type="entry name" value="Vacuolar atp synthase subunit c, domain 1"/>
    <property type="match status" value="1"/>
</dbReference>
<dbReference type="InterPro" id="IPR004907">
    <property type="entry name" value="ATPase_V1-cplx_csu"/>
</dbReference>
<proteinExistence type="inferred from homology"/>
<accession>A0AAF0J696</accession>
<dbReference type="Gene3D" id="3.30.70.100">
    <property type="match status" value="1"/>
</dbReference>
<dbReference type="GO" id="GO:0000221">
    <property type="term" value="C:vacuolar proton-transporting V-type ATPase, V1 domain"/>
    <property type="evidence" value="ECO:0007669"/>
    <property type="project" value="TreeGrafter"/>
</dbReference>
<dbReference type="Pfam" id="PF03223">
    <property type="entry name" value="V-ATPase_C"/>
    <property type="match status" value="1"/>
</dbReference>
<evidence type="ECO:0000256" key="1">
    <source>
        <dbReference type="ARBA" id="ARBA00006138"/>
    </source>
</evidence>
<dbReference type="FunFam" id="3.30.70.100:FF:000002">
    <property type="entry name" value="V-type proton ATPase subunit C"/>
    <property type="match status" value="1"/>
</dbReference>
<sequence length="391" mass="44653">MPSESSYWILTVPVQAESSTEQMYIDIEKRLAQDSAATSDDIAPLPLPALKTGTLESLITLSEDFARTDALFTSITTRISDTVSMLVDGDEAALAENLQVNGEPVDKYLFNWRWNSGKYRQDRSLPDLIQLLTREMQTIDHAIKQRLNSYNSAKSTLQQLERRHTGNLSVRAISDVVKRDDVVPSSDFLETLLVAVPRNNVSDWNASYERLASMVVPRSAHEIARDDEFALFSVVVFKKVHDEFVQKAREHKYVIRDFTWDEGIQEREQGELQDARSLEKELWHELLQFSSTNFDEAYEALQHFKVIRAFVESVLRFGLPAEYFGLIIRPNARRLKALVGSLAGHYSGLSEYMSRRDKNGESATHQDTPGEYANLLEQEVFPFVLTEQLRL</sequence>
<comment type="similarity">
    <text evidence="1 6">Belongs to the V-ATPase C subunit family.</text>
</comment>
<gene>
    <name evidence="7" type="primary">VMA5</name>
    <name evidence="7" type="ORF">MCUN1_001704</name>
</gene>
<dbReference type="GO" id="GO:0046961">
    <property type="term" value="F:proton-transporting ATPase activity, rotational mechanism"/>
    <property type="evidence" value="ECO:0007669"/>
    <property type="project" value="InterPro"/>
</dbReference>
<dbReference type="Gene3D" id="1.20.1460.10">
    <property type="entry name" value="subunit c (vma5p) of the yeast v-atpase, domain 2"/>
    <property type="match status" value="1"/>
</dbReference>
<dbReference type="SUPFAM" id="SSF118203">
    <property type="entry name" value="Vacuolar ATP synthase subunit C"/>
    <property type="match status" value="1"/>
</dbReference>
<dbReference type="AlphaFoldDB" id="A0AAF0J696"/>
<comment type="function">
    <text evidence="5">Subunit of the V1 complex of vacuolar(H+)-ATPase (V-ATPase), a multisubunit enzyme composed of a peripheral complex (V1) that hydrolyzes ATP and a membrane integral complex (V0) that translocates protons. V-ATPase is responsible for acidifying and maintaining the pH of intracellular compartments. Subunit C is necessary for the assembly of the catalytic sector of the enzyme and is likely to have a specific function in its catalytic activity. Reversibly leaves the enzyme after glucose depletion, causing the catalytic subcomplex V1 to detach from the V0 section.</text>
</comment>
<keyword evidence="3 6" id="KW-0375">Hydrogen ion transport</keyword>
<protein>
    <recommendedName>
        <fullName evidence="6">V-type proton ATPase subunit C</fullName>
    </recommendedName>
</protein>
<evidence type="ECO:0000256" key="5">
    <source>
        <dbReference type="ARBA" id="ARBA00053565"/>
    </source>
</evidence>
<comment type="function">
    <text evidence="6">Subunit of the V1 complex of vacuolar(H+)-ATPase (V-ATPase), a multisubunit enzyme composed of a peripheral complex (V1) that hydrolyzes ATP and a membrane integral complex (V0) that translocates protons. V-ATPase is responsible for acidifying and maintaining the pH of intracellular compartments and in some cell types, is targeted to the plasma membrane, where it is responsible for acidifying the extracellular environment. Subunit C is necessary for the assembly of the catalytic sector of the enzyme and is likely to have a specific function in its catalytic activity.</text>
</comment>
<dbReference type="PANTHER" id="PTHR10137:SF0">
    <property type="entry name" value="V-TYPE PROTON ATPASE SUBUNIT C"/>
    <property type="match status" value="1"/>
</dbReference>
<keyword evidence="4 6" id="KW-0406">Ion transport</keyword>
<organism evidence="7 8">
    <name type="scientific">Malassezia cuniculi</name>
    <dbReference type="NCBI Taxonomy" id="948313"/>
    <lineage>
        <taxon>Eukaryota</taxon>
        <taxon>Fungi</taxon>
        <taxon>Dikarya</taxon>
        <taxon>Basidiomycota</taxon>
        <taxon>Ustilaginomycotina</taxon>
        <taxon>Malasseziomycetes</taxon>
        <taxon>Malasseziales</taxon>
        <taxon>Malasseziaceae</taxon>
        <taxon>Malassezia</taxon>
    </lineage>
</organism>
<name>A0AAF0J696_9BASI</name>
<dbReference type="InterPro" id="IPR036132">
    <property type="entry name" value="Vac_ATP_synth_c_sf"/>
</dbReference>
<evidence type="ECO:0000256" key="3">
    <source>
        <dbReference type="ARBA" id="ARBA00022781"/>
    </source>
</evidence>
<keyword evidence="2 6" id="KW-0813">Transport</keyword>
<evidence type="ECO:0000256" key="6">
    <source>
        <dbReference type="RuleBase" id="RU364010"/>
    </source>
</evidence>
<evidence type="ECO:0000256" key="2">
    <source>
        <dbReference type="ARBA" id="ARBA00022448"/>
    </source>
</evidence>